<feature type="compositionally biased region" description="Low complexity" evidence="1">
    <location>
        <begin position="273"/>
        <end position="285"/>
    </location>
</feature>
<comment type="caution">
    <text evidence="3">The sequence shown here is derived from an EMBL/GenBank/DDBJ whole genome shotgun (WGS) entry which is preliminary data.</text>
</comment>
<feature type="compositionally biased region" description="Low complexity" evidence="1">
    <location>
        <begin position="316"/>
        <end position="400"/>
    </location>
</feature>
<dbReference type="Pfam" id="PF11268">
    <property type="entry name" value="DUF3071"/>
    <property type="match status" value="1"/>
</dbReference>
<dbReference type="InterPro" id="IPR047682">
    <property type="entry name" value="SepH-like"/>
</dbReference>
<reference evidence="3 4" key="1">
    <citation type="submission" date="2020-07" db="EMBL/GenBank/DDBJ databases">
        <title>Sequencing the genomes of 1000 actinobacteria strains.</title>
        <authorList>
            <person name="Klenk H.-P."/>
        </authorList>
    </citation>
    <scope>NUCLEOTIDE SEQUENCE [LARGE SCALE GENOMIC DNA]</scope>
    <source>
        <strain evidence="3 4">DSM 44749</strain>
    </source>
</reference>
<evidence type="ECO:0000313" key="4">
    <source>
        <dbReference type="Proteomes" id="UP000549695"/>
    </source>
</evidence>
<feature type="compositionally biased region" description="Low complexity" evidence="1">
    <location>
        <begin position="427"/>
        <end position="558"/>
    </location>
</feature>
<organism evidence="3 4">
    <name type="scientific">Pseudonocardia alni</name>
    <name type="common">Amycolata alni</name>
    <dbReference type="NCBI Taxonomy" id="33907"/>
    <lineage>
        <taxon>Bacteria</taxon>
        <taxon>Bacillati</taxon>
        <taxon>Actinomycetota</taxon>
        <taxon>Actinomycetes</taxon>
        <taxon>Pseudonocardiales</taxon>
        <taxon>Pseudonocardiaceae</taxon>
        <taxon>Pseudonocardia</taxon>
    </lineage>
</organism>
<gene>
    <name evidence="3" type="ORF">HDA37_002542</name>
</gene>
<dbReference type="GeneID" id="98055413"/>
<accession>A0A852W042</accession>
<sequence length="608" mass="59546">MRALRVVGVTGDGSVVLEDPGRRERYTVPADEQLRAAARGDVTRLGQIAIELESQLRPREIQARIRGGASVDEVAAAAGVPTQKIERFAYPVLLERSRTAELAQGAHPQRTDGPDSRTLGETVAHTFGLRGQDYGGAGWDSWKGEDGKWVVVLTWQTGRSDNAAHWAFQPGAHGGTVVALDEHASDLVEGLPARPLRPLGAVVDMARDEDHTPQAPTPAAPARAVAAAGGQQPEAWAGRGIAPEQRRASPPPPRTRVETPGRTVGARPDDTRAPAAAAPVVPQRAEQVEDAGSSATADTSQVDSTQADSADTDGTVASTATADAPGADTAAAVGTGTTGAAPSGSASTDTSPNGASSNGGSSTGSAPAAAAPVGAGPTGRESTASDTAADPATPVPAGTGSTAPHGAGTDAGGSAVPAPAATDAGVTTASGTETSATDSGSGSTGDATSPAASSATTSSDAATAASASDAAAPTTTNPTTPGSTTEAPVQDGGTAASTTPAPTTAASAGTTAGSTSTSADHGEASPPASGDAPGEGADAPTGAAAATTGAPGTSSSDGSDQETDPAPAQDTESAAPRRPSTAGSRRTKKGKPVMPSWDEVLLGVRGQR</sequence>
<protein>
    <recommendedName>
        <fullName evidence="2">DUF3071 domain-containing protein</fullName>
    </recommendedName>
</protein>
<proteinExistence type="predicted"/>
<dbReference type="InterPro" id="IPR021421">
    <property type="entry name" value="DUF3071"/>
</dbReference>
<feature type="region of interest" description="Disordered" evidence="1">
    <location>
        <begin position="208"/>
        <end position="608"/>
    </location>
</feature>
<feature type="domain" description="DUF3071" evidence="2">
    <location>
        <begin position="1"/>
        <end position="168"/>
    </location>
</feature>
<dbReference type="Proteomes" id="UP000549695">
    <property type="component" value="Unassembled WGS sequence"/>
</dbReference>
<dbReference type="EMBL" id="JACCCZ010000001">
    <property type="protein sequence ID" value="NYG02257.1"/>
    <property type="molecule type" value="Genomic_DNA"/>
</dbReference>
<evidence type="ECO:0000313" key="3">
    <source>
        <dbReference type="EMBL" id="NYG02257.1"/>
    </source>
</evidence>
<name>A0A852W042_PSEA5</name>
<dbReference type="AlphaFoldDB" id="A0A852W042"/>
<feature type="compositionally biased region" description="Low complexity" evidence="1">
    <location>
        <begin position="220"/>
        <end position="233"/>
    </location>
</feature>
<dbReference type="RefSeq" id="WP_218899285.1">
    <property type="nucleotide sequence ID" value="NZ_BAAAJZ010000001.1"/>
</dbReference>
<evidence type="ECO:0000256" key="1">
    <source>
        <dbReference type="SAM" id="MobiDB-lite"/>
    </source>
</evidence>
<keyword evidence="4" id="KW-1185">Reference proteome</keyword>
<evidence type="ECO:0000259" key="2">
    <source>
        <dbReference type="Pfam" id="PF11268"/>
    </source>
</evidence>
<dbReference type="NCBIfam" id="NF040712">
    <property type="entry name" value="SepH"/>
    <property type="match status" value="1"/>
</dbReference>
<feature type="compositionally biased region" description="Polar residues" evidence="1">
    <location>
        <begin position="293"/>
        <end position="309"/>
    </location>
</feature>